<dbReference type="Gene3D" id="3.40.250.10">
    <property type="entry name" value="Rhodanese-like domain"/>
    <property type="match status" value="1"/>
</dbReference>
<dbReference type="InterPro" id="IPR001845">
    <property type="entry name" value="HTH_ArsR_DNA-bd_dom"/>
</dbReference>
<dbReference type="PANTHER" id="PTHR43132:SF8">
    <property type="entry name" value="HTH-TYPE TRANSCRIPTIONAL REGULATOR KMTR"/>
    <property type="match status" value="1"/>
</dbReference>
<dbReference type="InterPro" id="IPR036388">
    <property type="entry name" value="WH-like_DNA-bd_sf"/>
</dbReference>
<proteinExistence type="predicted"/>
<keyword evidence="2" id="KW-0238">DNA-binding</keyword>
<accession>A0ABW1Z4B4</accession>
<keyword evidence="7" id="KW-1185">Reference proteome</keyword>
<dbReference type="CDD" id="cd00158">
    <property type="entry name" value="RHOD"/>
    <property type="match status" value="1"/>
</dbReference>
<dbReference type="SMART" id="SM00450">
    <property type="entry name" value="RHOD"/>
    <property type="match status" value="1"/>
</dbReference>
<dbReference type="InterPro" id="IPR036390">
    <property type="entry name" value="WH_DNA-bd_sf"/>
</dbReference>
<feature type="domain" description="Rhodanese" evidence="4">
    <location>
        <begin position="139"/>
        <end position="228"/>
    </location>
</feature>
<protein>
    <submittedName>
        <fullName evidence="6">ArsR/SmtB family transcription factor</fullName>
    </submittedName>
</protein>
<evidence type="ECO:0000259" key="5">
    <source>
        <dbReference type="PROSITE" id="PS50987"/>
    </source>
</evidence>
<dbReference type="SUPFAM" id="SSF46785">
    <property type="entry name" value="Winged helix' DNA-binding domain"/>
    <property type="match status" value="1"/>
</dbReference>
<reference evidence="7" key="1">
    <citation type="journal article" date="2019" name="Int. J. Syst. Evol. Microbiol.">
        <title>The Global Catalogue of Microorganisms (GCM) 10K type strain sequencing project: providing services to taxonomists for standard genome sequencing and annotation.</title>
        <authorList>
            <consortium name="The Broad Institute Genomics Platform"/>
            <consortium name="The Broad Institute Genome Sequencing Center for Infectious Disease"/>
            <person name="Wu L."/>
            <person name="Ma J."/>
        </authorList>
    </citation>
    <scope>NUCLEOTIDE SEQUENCE [LARGE SCALE GENOMIC DNA]</scope>
    <source>
        <strain evidence="7">NBRC 111368</strain>
    </source>
</reference>
<dbReference type="InterPro" id="IPR001763">
    <property type="entry name" value="Rhodanese-like_dom"/>
</dbReference>
<evidence type="ECO:0000256" key="2">
    <source>
        <dbReference type="ARBA" id="ARBA00023125"/>
    </source>
</evidence>
<organism evidence="6 7">
    <name type="scientific">Sulfitobacter profundi</name>
    <dbReference type="NCBI Taxonomy" id="2679961"/>
    <lineage>
        <taxon>Bacteria</taxon>
        <taxon>Pseudomonadati</taxon>
        <taxon>Pseudomonadota</taxon>
        <taxon>Alphaproteobacteria</taxon>
        <taxon>Rhodobacterales</taxon>
        <taxon>Roseobacteraceae</taxon>
        <taxon>Sulfitobacter</taxon>
    </lineage>
</organism>
<dbReference type="PROSITE" id="PS00380">
    <property type="entry name" value="RHODANESE_1"/>
    <property type="match status" value="1"/>
</dbReference>
<dbReference type="SMART" id="SM00418">
    <property type="entry name" value="HTH_ARSR"/>
    <property type="match status" value="1"/>
</dbReference>
<feature type="domain" description="HTH arsR-type" evidence="5">
    <location>
        <begin position="15"/>
        <end position="109"/>
    </location>
</feature>
<keyword evidence="3" id="KW-0804">Transcription</keyword>
<gene>
    <name evidence="6" type="ORF">ACFQAU_21810</name>
</gene>
<dbReference type="PROSITE" id="PS50206">
    <property type="entry name" value="RHODANESE_3"/>
    <property type="match status" value="1"/>
</dbReference>
<dbReference type="NCBIfam" id="NF033788">
    <property type="entry name" value="HTH_metalloreg"/>
    <property type="match status" value="1"/>
</dbReference>
<dbReference type="InterPro" id="IPR051011">
    <property type="entry name" value="Metal_resp_trans_reg"/>
</dbReference>
<comment type="caution">
    <text evidence="6">The sequence shown here is derived from an EMBL/GenBank/DDBJ whole genome shotgun (WGS) entry which is preliminary data.</text>
</comment>
<dbReference type="InterPro" id="IPR011991">
    <property type="entry name" value="ArsR-like_HTH"/>
</dbReference>
<dbReference type="PROSITE" id="PS50987">
    <property type="entry name" value="HTH_ARSR_2"/>
    <property type="match status" value="1"/>
</dbReference>
<dbReference type="SUPFAM" id="SSF52821">
    <property type="entry name" value="Rhodanese/Cell cycle control phosphatase"/>
    <property type="match status" value="1"/>
</dbReference>
<evidence type="ECO:0000313" key="7">
    <source>
        <dbReference type="Proteomes" id="UP001596403"/>
    </source>
</evidence>
<dbReference type="Proteomes" id="UP001596403">
    <property type="component" value="Unassembled WGS sequence"/>
</dbReference>
<dbReference type="Pfam" id="PF00581">
    <property type="entry name" value="Rhodanese"/>
    <property type="match status" value="1"/>
</dbReference>
<dbReference type="Gene3D" id="1.10.10.10">
    <property type="entry name" value="Winged helix-like DNA-binding domain superfamily/Winged helix DNA-binding domain"/>
    <property type="match status" value="1"/>
</dbReference>
<dbReference type="Pfam" id="PF01022">
    <property type="entry name" value="HTH_5"/>
    <property type="match status" value="1"/>
</dbReference>
<dbReference type="CDD" id="cd00090">
    <property type="entry name" value="HTH_ARSR"/>
    <property type="match status" value="1"/>
</dbReference>
<keyword evidence="1" id="KW-0805">Transcription regulation</keyword>
<dbReference type="InterPro" id="IPR001307">
    <property type="entry name" value="Thiosulphate_STrfase_CS"/>
</dbReference>
<evidence type="ECO:0000259" key="4">
    <source>
        <dbReference type="PROSITE" id="PS50206"/>
    </source>
</evidence>
<evidence type="ECO:0000256" key="3">
    <source>
        <dbReference type="ARBA" id="ARBA00023163"/>
    </source>
</evidence>
<name>A0ABW1Z4B4_9RHOB</name>
<evidence type="ECO:0000313" key="6">
    <source>
        <dbReference type="EMBL" id="MFC6643956.1"/>
    </source>
</evidence>
<evidence type="ECO:0000256" key="1">
    <source>
        <dbReference type="ARBA" id="ARBA00023015"/>
    </source>
</evidence>
<dbReference type="PRINTS" id="PR00778">
    <property type="entry name" value="HTHARSR"/>
</dbReference>
<dbReference type="RefSeq" id="WP_386285327.1">
    <property type="nucleotide sequence ID" value="NZ_JBHSWA010000005.1"/>
</dbReference>
<sequence length="231" mass="25092">MNKGIFRRSAMSMSPKAALLEEYTLIARALAAPARLSILEQLAQGERGVEALAAKTGLAFANCSQHLQHLRRAGLATSRREGKAVIYQLSDNKTLELMDLLRIIAERNLAQVERILRGLTGEDDAPEPINRAELAVRLAQGAVTVLDVRPSDEYAAGHIPGARNVTLAELDGILPSLAPDAEIVAYCRGPYCVYAHQAVATLRGYGFKARRLEGGLPEWREDGRPVVVAES</sequence>
<dbReference type="EMBL" id="JBHSWA010000005">
    <property type="protein sequence ID" value="MFC6643956.1"/>
    <property type="molecule type" value="Genomic_DNA"/>
</dbReference>
<dbReference type="PANTHER" id="PTHR43132">
    <property type="entry name" value="ARSENICAL RESISTANCE OPERON REPRESSOR ARSR-RELATED"/>
    <property type="match status" value="1"/>
</dbReference>
<dbReference type="InterPro" id="IPR036873">
    <property type="entry name" value="Rhodanese-like_dom_sf"/>
</dbReference>